<evidence type="ECO:0000313" key="3">
    <source>
        <dbReference type="Proteomes" id="UP001218218"/>
    </source>
</evidence>
<sequence length="236" mass="25654">MSVGLSSLGLPLMFLSCNPAWWRKEKRKGVRDRTSAINPSGIAFWRTWPSVSDLDVWDNSIEKPGLQTETLPNKEILRKPTQTLNKKPTYGSTPGERSFKHASRNEVYVERPALICPGCGPARFASLSVIGADQPSCADISAALDGSGIHNTQFWGAWTCHLENGSICSMQPPDGGSAIDSVGHPIKGKNTQESLLHSLSVFLKRDQFGTLRPQLPHLGGFLKPGFPNKDSGSPGF</sequence>
<keyword evidence="3" id="KW-1185">Reference proteome</keyword>
<dbReference type="EMBL" id="JARIHO010000029">
    <property type="protein sequence ID" value="KAJ7337377.1"/>
    <property type="molecule type" value="Genomic_DNA"/>
</dbReference>
<comment type="caution">
    <text evidence="2">The sequence shown here is derived from an EMBL/GenBank/DDBJ whole genome shotgun (WGS) entry which is preliminary data.</text>
</comment>
<feature type="signal peptide" evidence="1">
    <location>
        <begin position="1"/>
        <end position="19"/>
    </location>
</feature>
<reference evidence="2" key="1">
    <citation type="submission" date="2023-03" db="EMBL/GenBank/DDBJ databases">
        <title>Massive genome expansion in bonnet fungi (Mycena s.s.) driven by repeated elements and novel gene families across ecological guilds.</title>
        <authorList>
            <consortium name="Lawrence Berkeley National Laboratory"/>
            <person name="Harder C.B."/>
            <person name="Miyauchi S."/>
            <person name="Viragh M."/>
            <person name="Kuo A."/>
            <person name="Thoen E."/>
            <person name="Andreopoulos B."/>
            <person name="Lu D."/>
            <person name="Skrede I."/>
            <person name="Drula E."/>
            <person name="Henrissat B."/>
            <person name="Morin E."/>
            <person name="Kohler A."/>
            <person name="Barry K."/>
            <person name="LaButti K."/>
            <person name="Morin E."/>
            <person name="Salamov A."/>
            <person name="Lipzen A."/>
            <person name="Mereny Z."/>
            <person name="Hegedus B."/>
            <person name="Baldrian P."/>
            <person name="Stursova M."/>
            <person name="Weitz H."/>
            <person name="Taylor A."/>
            <person name="Grigoriev I.V."/>
            <person name="Nagy L.G."/>
            <person name="Martin F."/>
            <person name="Kauserud H."/>
        </authorList>
    </citation>
    <scope>NUCLEOTIDE SEQUENCE</scope>
    <source>
        <strain evidence="2">CBHHK002</strain>
    </source>
</reference>
<proteinExistence type="predicted"/>
<name>A0AAD6ZTK6_9AGAR</name>
<protein>
    <submittedName>
        <fullName evidence="2">Uncharacterized protein</fullName>
    </submittedName>
</protein>
<accession>A0AAD6ZTK6</accession>
<evidence type="ECO:0000313" key="2">
    <source>
        <dbReference type="EMBL" id="KAJ7337377.1"/>
    </source>
</evidence>
<organism evidence="2 3">
    <name type="scientific">Mycena albidolilacea</name>
    <dbReference type="NCBI Taxonomy" id="1033008"/>
    <lineage>
        <taxon>Eukaryota</taxon>
        <taxon>Fungi</taxon>
        <taxon>Dikarya</taxon>
        <taxon>Basidiomycota</taxon>
        <taxon>Agaricomycotina</taxon>
        <taxon>Agaricomycetes</taxon>
        <taxon>Agaricomycetidae</taxon>
        <taxon>Agaricales</taxon>
        <taxon>Marasmiineae</taxon>
        <taxon>Mycenaceae</taxon>
        <taxon>Mycena</taxon>
    </lineage>
</organism>
<feature type="chain" id="PRO_5042090503" evidence="1">
    <location>
        <begin position="20"/>
        <end position="236"/>
    </location>
</feature>
<dbReference type="Proteomes" id="UP001218218">
    <property type="component" value="Unassembled WGS sequence"/>
</dbReference>
<dbReference type="AlphaFoldDB" id="A0AAD6ZTK6"/>
<evidence type="ECO:0000256" key="1">
    <source>
        <dbReference type="SAM" id="SignalP"/>
    </source>
</evidence>
<gene>
    <name evidence="2" type="ORF">DFH08DRAFT_812734</name>
</gene>
<keyword evidence="1" id="KW-0732">Signal</keyword>